<protein>
    <submittedName>
        <fullName evidence="5">Small capsid protein</fullName>
    </submittedName>
</protein>
<organism evidence="5 6">
    <name type="scientific">Vespertilionid gammaherpesvirus 1</name>
    <dbReference type="NCBI Taxonomy" id="2560830"/>
    <lineage>
        <taxon>Viruses</taxon>
        <taxon>Duplodnaviria</taxon>
        <taxon>Heunggongvirae</taxon>
        <taxon>Peploviricota</taxon>
        <taxon>Herviviricetes</taxon>
        <taxon>Herpesvirales</taxon>
        <taxon>Orthoherpesviridae</taxon>
        <taxon>Gammaherpesvirinae</taxon>
        <taxon>Percavirus</taxon>
        <taxon>Percavirus vespertilionidgamma1</taxon>
    </lineage>
</organism>
<keyword evidence="1" id="KW-0167">Capsid protein</keyword>
<evidence type="ECO:0000256" key="4">
    <source>
        <dbReference type="SAM" id="MobiDB-lite"/>
    </source>
</evidence>
<dbReference type="Proteomes" id="UP000207650">
    <property type="component" value="Segment"/>
</dbReference>
<accession>A0A120HQI7</accession>
<keyword evidence="6" id="KW-1185">Reference proteome</keyword>
<evidence type="ECO:0000256" key="3">
    <source>
        <dbReference type="ARBA" id="ARBA00022844"/>
    </source>
</evidence>
<dbReference type="Pfam" id="PF06112">
    <property type="entry name" value="Herpes_capsid"/>
    <property type="match status" value="1"/>
</dbReference>
<evidence type="ECO:0000256" key="1">
    <source>
        <dbReference type="ARBA" id="ARBA00022561"/>
    </source>
</evidence>
<gene>
    <name evidence="5" type="primary">ORF65</name>
    <name evidence="5" type="ORF">AOT99_gpORF65</name>
</gene>
<dbReference type="KEGG" id="vg:26836984"/>
<reference evidence="5 6" key="1">
    <citation type="journal article" date="2016" name="MSphere">
        <title>Isolation and Characterization of a Novel Gammaherpesvirus from a Microbat Cell Line.</title>
        <authorList>
            <person name="Shabman R.S."/>
            <person name="Shrivastava S."/>
            <person name="Tsibane T."/>
            <person name="Attie O."/>
            <person name="Jayaprakash A."/>
            <person name="Mire C.E."/>
            <person name="Dilley K.E."/>
            <person name="Puri V."/>
            <person name="Stockwell T.B."/>
            <person name="Geisbert T.W."/>
            <person name="Sachidanandam R."/>
            <person name="Basler C.F."/>
        </authorList>
    </citation>
    <scope>NUCLEOTIDE SEQUENCE [LARGE SCALE GENOMIC DNA]</scope>
    <source>
        <strain evidence="5 6">My-HV8/Myotis velifer incautus/USA/FCGHV/2011</strain>
    </source>
</reference>
<sequence length="140" mass="15990">MGLEEELLEASKEKERKTTYGTFPMLKLPIIQSKLEQIDASGETAAKLAKIDIKDADEEVLERHRQLFLCYLIASSIYEKSSSEKLGIRRNIHLGTLEERKINKKRMEIEKESLFGSVSTDDSFSITNGNESKKSHKNKK</sequence>
<dbReference type="InterPro" id="IPR009299">
    <property type="entry name" value="Herpes_capsid"/>
</dbReference>
<name>A0A120HQI7_9GAMA</name>
<evidence type="ECO:0000313" key="5">
    <source>
        <dbReference type="EMBL" id="AMA67422.1"/>
    </source>
</evidence>
<dbReference type="OrthoDB" id="39760at10239"/>
<evidence type="ECO:0000256" key="2">
    <source>
        <dbReference type="ARBA" id="ARBA00022562"/>
    </source>
</evidence>
<feature type="region of interest" description="Disordered" evidence="4">
    <location>
        <begin position="116"/>
        <end position="140"/>
    </location>
</feature>
<keyword evidence="2" id="KW-1048">Host nucleus</keyword>
<dbReference type="GO" id="GO:0019028">
    <property type="term" value="C:viral capsid"/>
    <property type="evidence" value="ECO:0007669"/>
    <property type="project" value="UniProtKB-KW"/>
</dbReference>
<evidence type="ECO:0000313" key="6">
    <source>
        <dbReference type="Proteomes" id="UP000207650"/>
    </source>
</evidence>
<feature type="compositionally biased region" description="Polar residues" evidence="4">
    <location>
        <begin position="116"/>
        <end position="130"/>
    </location>
</feature>
<dbReference type="EMBL" id="KU220026">
    <property type="protein sequence ID" value="AMA67422.1"/>
    <property type="molecule type" value="Genomic_DNA"/>
</dbReference>
<keyword evidence="3" id="KW-0946">Virion</keyword>
<proteinExistence type="predicted"/>